<gene>
    <name evidence="12" type="ORF">GCM10020369_27560</name>
</gene>
<dbReference type="RefSeq" id="WP_345728447.1">
    <property type="nucleotide sequence ID" value="NZ_BAAAYN010000017.1"/>
</dbReference>
<dbReference type="EMBL" id="BAAAYN010000017">
    <property type="protein sequence ID" value="GAA3386942.1"/>
    <property type="molecule type" value="Genomic_DNA"/>
</dbReference>
<proteinExistence type="predicted"/>
<dbReference type="InterPro" id="IPR050396">
    <property type="entry name" value="Glycosyltr_51/Transpeptidase"/>
</dbReference>
<dbReference type="Pfam" id="PF03793">
    <property type="entry name" value="PASTA"/>
    <property type="match status" value="1"/>
</dbReference>
<dbReference type="InterPro" id="IPR023346">
    <property type="entry name" value="Lysozyme-like_dom_sf"/>
</dbReference>
<keyword evidence="4" id="KW-0808">Transferase</keyword>
<keyword evidence="5" id="KW-0378">Hydrolase</keyword>
<keyword evidence="10" id="KW-1133">Transmembrane helix</keyword>
<evidence type="ECO:0000313" key="13">
    <source>
        <dbReference type="Proteomes" id="UP001501676"/>
    </source>
</evidence>
<evidence type="ECO:0000256" key="5">
    <source>
        <dbReference type="ARBA" id="ARBA00022801"/>
    </source>
</evidence>
<reference evidence="13" key="1">
    <citation type="journal article" date="2019" name="Int. J. Syst. Evol. Microbiol.">
        <title>The Global Catalogue of Microorganisms (GCM) 10K type strain sequencing project: providing services to taxonomists for standard genome sequencing and annotation.</title>
        <authorList>
            <consortium name="The Broad Institute Genomics Platform"/>
            <consortium name="The Broad Institute Genome Sequencing Center for Infectious Disease"/>
            <person name="Wu L."/>
            <person name="Ma J."/>
        </authorList>
    </citation>
    <scope>NUCLEOTIDE SEQUENCE [LARGE SCALE GENOMIC DNA]</scope>
    <source>
        <strain evidence="13">JCM 9458</strain>
    </source>
</reference>
<dbReference type="InterPro" id="IPR036950">
    <property type="entry name" value="PBP_transglycosylase"/>
</dbReference>
<keyword evidence="6" id="KW-0511">Multifunctional enzyme</keyword>
<evidence type="ECO:0000256" key="1">
    <source>
        <dbReference type="ARBA" id="ARBA00022645"/>
    </source>
</evidence>
<evidence type="ECO:0000256" key="6">
    <source>
        <dbReference type="ARBA" id="ARBA00023268"/>
    </source>
</evidence>
<keyword evidence="13" id="KW-1185">Reference proteome</keyword>
<keyword evidence="1" id="KW-0121">Carboxypeptidase</keyword>
<name>A0ABP6SWH5_9ACTN</name>
<dbReference type="Gene3D" id="3.40.710.10">
    <property type="entry name" value="DD-peptidase/beta-lactamase superfamily"/>
    <property type="match status" value="1"/>
</dbReference>
<dbReference type="Pfam" id="PF00905">
    <property type="entry name" value="Transpeptidase"/>
    <property type="match status" value="1"/>
</dbReference>
<feature type="region of interest" description="Disordered" evidence="9">
    <location>
        <begin position="732"/>
        <end position="810"/>
    </location>
</feature>
<keyword evidence="10" id="KW-0812">Transmembrane</keyword>
<dbReference type="PROSITE" id="PS51178">
    <property type="entry name" value="PASTA"/>
    <property type="match status" value="1"/>
</dbReference>
<comment type="catalytic activity">
    <reaction evidence="8">
        <text>[GlcNAc-(1-&gt;4)-Mur2Ac(oyl-L-Ala-gamma-D-Glu-L-Lys-D-Ala-D-Ala)](n)-di-trans,octa-cis-undecaprenyl diphosphate + beta-D-GlcNAc-(1-&gt;4)-Mur2Ac(oyl-L-Ala-gamma-D-Glu-L-Lys-D-Ala-D-Ala)-di-trans,octa-cis-undecaprenyl diphosphate = [GlcNAc-(1-&gt;4)-Mur2Ac(oyl-L-Ala-gamma-D-Glu-L-Lys-D-Ala-D-Ala)](n+1)-di-trans,octa-cis-undecaprenyl diphosphate + di-trans,octa-cis-undecaprenyl diphosphate + H(+)</text>
        <dbReference type="Rhea" id="RHEA:23708"/>
        <dbReference type="Rhea" id="RHEA-COMP:9602"/>
        <dbReference type="Rhea" id="RHEA-COMP:9603"/>
        <dbReference type="ChEBI" id="CHEBI:15378"/>
        <dbReference type="ChEBI" id="CHEBI:58405"/>
        <dbReference type="ChEBI" id="CHEBI:60033"/>
        <dbReference type="ChEBI" id="CHEBI:78435"/>
        <dbReference type="EC" id="2.4.99.28"/>
    </reaction>
</comment>
<dbReference type="CDD" id="cd06577">
    <property type="entry name" value="PASTA_pknB"/>
    <property type="match status" value="1"/>
</dbReference>
<comment type="caution">
    <text evidence="12">The sequence shown here is derived from an EMBL/GenBank/DDBJ whole genome shotgun (WGS) entry which is preliminary data.</text>
</comment>
<evidence type="ECO:0000313" key="12">
    <source>
        <dbReference type="EMBL" id="GAA3386942.1"/>
    </source>
</evidence>
<dbReference type="InterPro" id="IPR001264">
    <property type="entry name" value="Glyco_trans_51"/>
</dbReference>
<feature type="transmembrane region" description="Helical" evidence="10">
    <location>
        <begin position="12"/>
        <end position="34"/>
    </location>
</feature>
<dbReference type="Gene3D" id="3.30.10.20">
    <property type="match status" value="1"/>
</dbReference>
<dbReference type="SUPFAM" id="SSF53955">
    <property type="entry name" value="Lysozyme-like"/>
    <property type="match status" value="1"/>
</dbReference>
<dbReference type="Proteomes" id="UP001501676">
    <property type="component" value="Unassembled WGS sequence"/>
</dbReference>
<dbReference type="SUPFAM" id="SSF56601">
    <property type="entry name" value="beta-lactamase/transpeptidase-like"/>
    <property type="match status" value="1"/>
</dbReference>
<evidence type="ECO:0000256" key="8">
    <source>
        <dbReference type="ARBA" id="ARBA00049902"/>
    </source>
</evidence>
<keyword evidence="3" id="KW-0328">Glycosyltransferase</keyword>
<keyword evidence="10" id="KW-0472">Membrane</keyword>
<accession>A0ABP6SWH5</accession>
<sequence>MKLPQDRTLANVVSLVLCGILAGVVIAAAAFPAVGVSGLTAKSASDSFSDLPAEIKIPPVPQVSILYASNGKTEIARFYDENRRNVKLGDVAPVMRQAIVAAEDNRFYDHQGVDARGIVRAFVRNQSNGQVTQGASTLTQQYVRSILKYGATNSEELRLATEDTAGRKLREMRYAIALEKELSKDQILENYLNITYFGNQGYGIYAASWVYFSKPPSELTLAEAAMIAGMAQNPTQYNPVENKQFGTKPAEDRREYVLNQMVKLKYITQAEADAAKKGDLGLNPKAQAQSCENGNTAYGFFCGWFLDWWKSNPKFGKTRTEREDDLRKGGYKIVSSLDVRMQKAAQQQIDERLDVNSRFATGIVMVEPGTGRVKAMAINRKYGIPKNQGKKTYPYTVNPLLSGSNVSPGYQAGSTFKMFTAVAALEKNIPLSNTIYAQDRYVSQYNGGCKTGPKYCPKNASPTMKGLQTMSSAFGESANTYFIPLEEQVSVKAAVSAAEKLGVEFRASVDVKNKRDAQTDPTAWGSFTLGTAQVSPLDMATAYATIAARGKYCAPLPLNKIADQEGKPLPELSNPTCKQTIPKQVADAAADMARCPVGDNSMVGLSCTHPGGGRTAASVGRVIDRPVAGKTGTTDDNNAAWFVGFTPNLAAAGFLANPDKYLDSVPNTQIPIDATRDALNIALQKLPVKQFIAPTSKLAYGVRVTVPDTTGDSVDSATRKLREAGFEVRLSPTRVSSDIGEGRVARTDPAGGSDSTKGSVVTIVLSNGQPPEPEKPDPSEPGEDPGDQIRDQICSTNPALPMCQTEPGGN</sequence>
<protein>
    <submittedName>
        <fullName evidence="12">Transglycosylase domain-containing protein</fullName>
    </submittedName>
</protein>
<evidence type="ECO:0000256" key="2">
    <source>
        <dbReference type="ARBA" id="ARBA00022670"/>
    </source>
</evidence>
<dbReference type="PANTHER" id="PTHR32282:SF33">
    <property type="entry name" value="PEPTIDOGLYCAN GLYCOSYLTRANSFERASE"/>
    <property type="match status" value="1"/>
</dbReference>
<dbReference type="InterPro" id="IPR005543">
    <property type="entry name" value="PASTA_dom"/>
</dbReference>
<dbReference type="PANTHER" id="PTHR32282">
    <property type="entry name" value="BINDING PROTEIN TRANSPEPTIDASE, PUTATIVE-RELATED"/>
    <property type="match status" value="1"/>
</dbReference>
<evidence type="ECO:0000256" key="7">
    <source>
        <dbReference type="ARBA" id="ARBA00034000"/>
    </source>
</evidence>
<dbReference type="Pfam" id="PF00912">
    <property type="entry name" value="Transgly"/>
    <property type="match status" value="1"/>
</dbReference>
<evidence type="ECO:0000256" key="3">
    <source>
        <dbReference type="ARBA" id="ARBA00022676"/>
    </source>
</evidence>
<evidence type="ECO:0000256" key="10">
    <source>
        <dbReference type="SAM" id="Phobius"/>
    </source>
</evidence>
<evidence type="ECO:0000256" key="4">
    <source>
        <dbReference type="ARBA" id="ARBA00022679"/>
    </source>
</evidence>
<dbReference type="InterPro" id="IPR012338">
    <property type="entry name" value="Beta-lactam/transpept-like"/>
</dbReference>
<keyword evidence="2" id="KW-0645">Protease</keyword>
<evidence type="ECO:0000259" key="11">
    <source>
        <dbReference type="PROSITE" id="PS51178"/>
    </source>
</evidence>
<organism evidence="12 13">
    <name type="scientific">Cryptosporangium minutisporangium</name>
    <dbReference type="NCBI Taxonomy" id="113569"/>
    <lineage>
        <taxon>Bacteria</taxon>
        <taxon>Bacillati</taxon>
        <taxon>Actinomycetota</taxon>
        <taxon>Actinomycetes</taxon>
        <taxon>Cryptosporangiales</taxon>
        <taxon>Cryptosporangiaceae</taxon>
        <taxon>Cryptosporangium</taxon>
    </lineage>
</organism>
<feature type="compositionally biased region" description="Polar residues" evidence="9">
    <location>
        <begin position="753"/>
        <end position="767"/>
    </location>
</feature>
<dbReference type="Gene3D" id="1.10.3810.10">
    <property type="entry name" value="Biosynthetic peptidoglycan transglycosylase-like"/>
    <property type="match status" value="1"/>
</dbReference>
<feature type="domain" description="PASTA" evidence="11">
    <location>
        <begin position="701"/>
        <end position="767"/>
    </location>
</feature>
<dbReference type="InterPro" id="IPR001460">
    <property type="entry name" value="PCN-bd_Tpept"/>
</dbReference>
<evidence type="ECO:0000256" key="9">
    <source>
        <dbReference type="SAM" id="MobiDB-lite"/>
    </source>
</evidence>
<comment type="catalytic activity">
    <reaction evidence="7">
        <text>Preferential cleavage: (Ac)2-L-Lys-D-Ala-|-D-Ala. Also transpeptidation of peptidyl-alanyl moieties that are N-acyl substituents of D-alanine.</text>
        <dbReference type="EC" id="3.4.16.4"/>
    </reaction>
</comment>
<dbReference type="SMART" id="SM00740">
    <property type="entry name" value="PASTA"/>
    <property type="match status" value="1"/>
</dbReference>